<dbReference type="AlphaFoldDB" id="A0AAW0BSK6"/>
<reference evidence="6 7" key="1">
    <citation type="submission" date="2024-01" db="EMBL/GenBank/DDBJ databases">
        <title>A draft genome for a cacao thread blight-causing isolate of Paramarasmius palmivorus.</title>
        <authorList>
            <person name="Baruah I.K."/>
            <person name="Bukari Y."/>
            <person name="Amoako-Attah I."/>
            <person name="Meinhardt L.W."/>
            <person name="Bailey B.A."/>
            <person name="Cohen S.P."/>
        </authorList>
    </citation>
    <scope>NUCLEOTIDE SEQUENCE [LARGE SCALE GENOMIC DNA]</scope>
    <source>
        <strain evidence="6 7">GH-12</strain>
    </source>
</reference>
<dbReference type="SUPFAM" id="SSF54928">
    <property type="entry name" value="RNA-binding domain, RBD"/>
    <property type="match status" value="3"/>
</dbReference>
<dbReference type="InterPro" id="IPR012677">
    <property type="entry name" value="Nucleotide-bd_a/b_plait_sf"/>
</dbReference>
<dbReference type="CDD" id="cd00590">
    <property type="entry name" value="RRM_SF"/>
    <property type="match status" value="3"/>
</dbReference>
<evidence type="ECO:0000313" key="7">
    <source>
        <dbReference type="Proteomes" id="UP001383192"/>
    </source>
</evidence>
<dbReference type="Proteomes" id="UP001383192">
    <property type="component" value="Unassembled WGS sequence"/>
</dbReference>
<dbReference type="PROSITE" id="PS50102">
    <property type="entry name" value="RRM"/>
    <property type="match status" value="3"/>
</dbReference>
<feature type="domain" description="RRM" evidence="5">
    <location>
        <begin position="33"/>
        <end position="112"/>
    </location>
</feature>
<feature type="compositionally biased region" description="Polar residues" evidence="4">
    <location>
        <begin position="405"/>
        <end position="415"/>
    </location>
</feature>
<dbReference type="EMBL" id="JAYKXP010000082">
    <property type="protein sequence ID" value="KAK7029512.1"/>
    <property type="molecule type" value="Genomic_DNA"/>
</dbReference>
<dbReference type="Pfam" id="PF00076">
    <property type="entry name" value="RRM_1"/>
    <property type="match status" value="3"/>
</dbReference>
<dbReference type="InterPro" id="IPR000504">
    <property type="entry name" value="RRM_dom"/>
</dbReference>
<dbReference type="GO" id="GO:0003723">
    <property type="term" value="F:RNA binding"/>
    <property type="evidence" value="ECO:0007669"/>
    <property type="project" value="UniProtKB-UniRule"/>
</dbReference>
<feature type="region of interest" description="Disordered" evidence="4">
    <location>
        <begin position="387"/>
        <end position="415"/>
    </location>
</feature>
<feature type="domain" description="RRM" evidence="5">
    <location>
        <begin position="124"/>
        <end position="201"/>
    </location>
</feature>
<proteinExistence type="predicted"/>
<organism evidence="6 7">
    <name type="scientific">Paramarasmius palmivorus</name>
    <dbReference type="NCBI Taxonomy" id="297713"/>
    <lineage>
        <taxon>Eukaryota</taxon>
        <taxon>Fungi</taxon>
        <taxon>Dikarya</taxon>
        <taxon>Basidiomycota</taxon>
        <taxon>Agaricomycotina</taxon>
        <taxon>Agaricomycetes</taxon>
        <taxon>Agaricomycetidae</taxon>
        <taxon>Agaricales</taxon>
        <taxon>Marasmiineae</taxon>
        <taxon>Marasmiaceae</taxon>
        <taxon>Paramarasmius</taxon>
    </lineage>
</organism>
<dbReference type="SMART" id="SM00360">
    <property type="entry name" value="RRM"/>
    <property type="match status" value="3"/>
</dbReference>
<feature type="compositionally biased region" description="Basic and acidic residues" evidence="4">
    <location>
        <begin position="203"/>
        <end position="212"/>
    </location>
</feature>
<evidence type="ECO:0000313" key="6">
    <source>
        <dbReference type="EMBL" id="KAK7029512.1"/>
    </source>
</evidence>
<keyword evidence="2 3" id="KW-0694">RNA-binding</keyword>
<evidence type="ECO:0000256" key="1">
    <source>
        <dbReference type="ARBA" id="ARBA00022737"/>
    </source>
</evidence>
<protein>
    <recommendedName>
        <fullName evidence="5">RRM domain-containing protein</fullName>
    </recommendedName>
</protein>
<feature type="domain" description="RRM" evidence="5">
    <location>
        <begin position="226"/>
        <end position="302"/>
    </location>
</feature>
<comment type="caution">
    <text evidence="6">The sequence shown here is derived from an EMBL/GenBank/DDBJ whole genome shotgun (WGS) entry which is preliminary data.</text>
</comment>
<name>A0AAW0BSK6_9AGAR</name>
<evidence type="ECO:0000256" key="2">
    <source>
        <dbReference type="ARBA" id="ARBA00022884"/>
    </source>
</evidence>
<evidence type="ECO:0000259" key="5">
    <source>
        <dbReference type="PROSITE" id="PS50102"/>
    </source>
</evidence>
<dbReference type="InterPro" id="IPR035979">
    <property type="entry name" value="RBD_domain_sf"/>
</dbReference>
<dbReference type="PANTHER" id="PTHR24012">
    <property type="entry name" value="RNA BINDING PROTEIN"/>
    <property type="match status" value="1"/>
</dbReference>
<keyword evidence="1" id="KW-0677">Repeat</keyword>
<evidence type="ECO:0000256" key="3">
    <source>
        <dbReference type="PROSITE-ProRule" id="PRU00176"/>
    </source>
</evidence>
<sequence>MLSSTFRNARLVLRAAATRNFSTSRTWLEAGKRVVYIDNLPWSTHVLQLKSVAEPFGALTKINIPNTETGKPGGFANIEFADEHDAQKFFDTIGQHGLTVGGRQVRALLFENAQDVLHAETVNDTVYLNNFPEGTTEEDIRQTLASYGDITRINMAPRSGNGQIAFVQFSAPEAAAQVIEAAQQSRIQVNGLTPWVRYARPPRSREPREPNAKRTSRSEYLGTPNATVYIRQLPQGTTADDLTTALASYGEVVKTRFPAGYDSEICFVEFSSVEDATRVVRAGRDKQIQIHDKHPIIQYAKEKLAPIERPKRLHLSEFEGTEDDVRMMFKPYEQTMKGMFFFRNQGKIAAMLRFQSVEAAGTALQEIKQKGGDFIIDYAKVTHRKRNTESEMRNSYGGDWGGGSQNSHYPSRTPQ</sequence>
<gene>
    <name evidence="6" type="ORF">VNI00_014545</name>
</gene>
<keyword evidence="7" id="KW-1185">Reference proteome</keyword>
<feature type="region of interest" description="Disordered" evidence="4">
    <location>
        <begin position="199"/>
        <end position="220"/>
    </location>
</feature>
<accession>A0AAW0BSK6</accession>
<evidence type="ECO:0000256" key="4">
    <source>
        <dbReference type="SAM" id="MobiDB-lite"/>
    </source>
</evidence>
<dbReference type="Gene3D" id="3.30.70.330">
    <property type="match status" value="3"/>
</dbReference>